<evidence type="ECO:0000313" key="2">
    <source>
        <dbReference type="Proteomes" id="UP000054217"/>
    </source>
</evidence>
<dbReference type="AlphaFoldDB" id="A0A0C3P3X6"/>
<organism evidence="1 2">
    <name type="scientific">Pisolithus tinctorius Marx 270</name>
    <dbReference type="NCBI Taxonomy" id="870435"/>
    <lineage>
        <taxon>Eukaryota</taxon>
        <taxon>Fungi</taxon>
        <taxon>Dikarya</taxon>
        <taxon>Basidiomycota</taxon>
        <taxon>Agaricomycotina</taxon>
        <taxon>Agaricomycetes</taxon>
        <taxon>Agaricomycetidae</taxon>
        <taxon>Boletales</taxon>
        <taxon>Sclerodermatineae</taxon>
        <taxon>Pisolithaceae</taxon>
        <taxon>Pisolithus</taxon>
    </lineage>
</organism>
<dbReference type="HOGENOM" id="CLU_2723199_0_0_1"/>
<dbReference type="InParanoid" id="A0A0C3P3X6"/>
<dbReference type="EMBL" id="KN831959">
    <property type="protein sequence ID" value="KIO07750.1"/>
    <property type="molecule type" value="Genomic_DNA"/>
</dbReference>
<name>A0A0C3P3X6_PISTI</name>
<gene>
    <name evidence="1" type="ORF">M404DRAFT_394465</name>
</gene>
<reference evidence="2" key="2">
    <citation type="submission" date="2015-01" db="EMBL/GenBank/DDBJ databases">
        <title>Evolutionary Origins and Diversification of the Mycorrhizal Mutualists.</title>
        <authorList>
            <consortium name="DOE Joint Genome Institute"/>
            <consortium name="Mycorrhizal Genomics Consortium"/>
            <person name="Kohler A."/>
            <person name="Kuo A."/>
            <person name="Nagy L.G."/>
            <person name="Floudas D."/>
            <person name="Copeland A."/>
            <person name="Barry K.W."/>
            <person name="Cichocki N."/>
            <person name="Veneault-Fourrey C."/>
            <person name="LaButti K."/>
            <person name="Lindquist E.A."/>
            <person name="Lipzen A."/>
            <person name="Lundell T."/>
            <person name="Morin E."/>
            <person name="Murat C."/>
            <person name="Riley R."/>
            <person name="Ohm R."/>
            <person name="Sun H."/>
            <person name="Tunlid A."/>
            <person name="Henrissat B."/>
            <person name="Grigoriev I.V."/>
            <person name="Hibbett D.S."/>
            <person name="Martin F."/>
        </authorList>
    </citation>
    <scope>NUCLEOTIDE SEQUENCE [LARGE SCALE GENOMIC DNA]</scope>
    <source>
        <strain evidence="2">Marx 270</strain>
    </source>
</reference>
<proteinExistence type="predicted"/>
<dbReference type="Proteomes" id="UP000054217">
    <property type="component" value="Unassembled WGS sequence"/>
</dbReference>
<sequence>MHYLSGCNDKRFHDVPGAGTLGGSRWTTHLEGMIVIATVGKTNHGLSLSLTSTSCAVAGATITIMVSLRAGL</sequence>
<protein>
    <submittedName>
        <fullName evidence="1">Uncharacterized protein</fullName>
    </submittedName>
</protein>
<accession>A0A0C3P3X6</accession>
<keyword evidence="2" id="KW-1185">Reference proteome</keyword>
<evidence type="ECO:0000313" key="1">
    <source>
        <dbReference type="EMBL" id="KIO07750.1"/>
    </source>
</evidence>
<reference evidence="1 2" key="1">
    <citation type="submission" date="2014-04" db="EMBL/GenBank/DDBJ databases">
        <authorList>
            <consortium name="DOE Joint Genome Institute"/>
            <person name="Kuo A."/>
            <person name="Kohler A."/>
            <person name="Costa M.D."/>
            <person name="Nagy L.G."/>
            <person name="Floudas D."/>
            <person name="Copeland A."/>
            <person name="Barry K.W."/>
            <person name="Cichocki N."/>
            <person name="Veneault-Fourrey C."/>
            <person name="LaButti K."/>
            <person name="Lindquist E.A."/>
            <person name="Lipzen A."/>
            <person name="Lundell T."/>
            <person name="Morin E."/>
            <person name="Murat C."/>
            <person name="Sun H."/>
            <person name="Tunlid A."/>
            <person name="Henrissat B."/>
            <person name="Grigoriev I.V."/>
            <person name="Hibbett D.S."/>
            <person name="Martin F."/>
            <person name="Nordberg H.P."/>
            <person name="Cantor M.N."/>
            <person name="Hua S.X."/>
        </authorList>
    </citation>
    <scope>NUCLEOTIDE SEQUENCE [LARGE SCALE GENOMIC DNA]</scope>
    <source>
        <strain evidence="1 2">Marx 270</strain>
    </source>
</reference>